<dbReference type="SUPFAM" id="SSF50494">
    <property type="entry name" value="Trypsin-like serine proteases"/>
    <property type="match status" value="1"/>
</dbReference>
<dbReference type="InterPro" id="IPR018114">
    <property type="entry name" value="TRYPSIN_HIS"/>
</dbReference>
<dbReference type="Proteomes" id="UP000218231">
    <property type="component" value="Unassembled WGS sequence"/>
</dbReference>
<dbReference type="AlphaFoldDB" id="A0A2A2JDZ3"/>
<reference evidence="4 5" key="1">
    <citation type="journal article" date="2017" name="Curr. Biol.">
        <title>Genome architecture and evolution of a unichromosomal asexual nematode.</title>
        <authorList>
            <person name="Fradin H."/>
            <person name="Zegar C."/>
            <person name="Gutwein M."/>
            <person name="Lucas J."/>
            <person name="Kovtun M."/>
            <person name="Corcoran D."/>
            <person name="Baugh L.R."/>
            <person name="Kiontke K."/>
            <person name="Gunsalus K."/>
            <person name="Fitch D.H."/>
            <person name="Piano F."/>
        </authorList>
    </citation>
    <scope>NUCLEOTIDE SEQUENCE [LARGE SCALE GENOMIC DNA]</scope>
    <source>
        <strain evidence="4">PF1309</strain>
    </source>
</reference>
<dbReference type="Gene3D" id="2.40.10.10">
    <property type="entry name" value="Trypsin-like serine proteases"/>
    <property type="match status" value="1"/>
</dbReference>
<protein>
    <recommendedName>
        <fullName evidence="3">Peptidase S1 domain-containing protein</fullName>
    </recommendedName>
</protein>
<dbReference type="PROSITE" id="PS50240">
    <property type="entry name" value="TRYPSIN_DOM"/>
    <property type="match status" value="1"/>
</dbReference>
<dbReference type="Pfam" id="PF00089">
    <property type="entry name" value="Trypsin"/>
    <property type="match status" value="1"/>
</dbReference>
<dbReference type="PROSITE" id="PS00134">
    <property type="entry name" value="TRYPSIN_HIS"/>
    <property type="match status" value="1"/>
</dbReference>
<comment type="caution">
    <text evidence="4">The sequence shown here is derived from an EMBL/GenBank/DDBJ whole genome shotgun (WGS) entry which is preliminary data.</text>
</comment>
<keyword evidence="5" id="KW-1185">Reference proteome</keyword>
<gene>
    <name evidence="4" type="ORF">WR25_19792</name>
</gene>
<dbReference type="OrthoDB" id="5820960at2759"/>
<evidence type="ECO:0000256" key="1">
    <source>
        <dbReference type="ARBA" id="ARBA00023157"/>
    </source>
</evidence>
<comment type="similarity">
    <text evidence="2">Belongs to the peptidase S1 family. CLIP subfamily.</text>
</comment>
<evidence type="ECO:0000313" key="5">
    <source>
        <dbReference type="Proteomes" id="UP000218231"/>
    </source>
</evidence>
<dbReference type="STRING" id="2018661.A0A2A2JDZ3"/>
<dbReference type="EMBL" id="LIAE01010494">
    <property type="protein sequence ID" value="PAV59877.1"/>
    <property type="molecule type" value="Genomic_DNA"/>
</dbReference>
<organism evidence="4 5">
    <name type="scientific">Diploscapter pachys</name>
    <dbReference type="NCBI Taxonomy" id="2018661"/>
    <lineage>
        <taxon>Eukaryota</taxon>
        <taxon>Metazoa</taxon>
        <taxon>Ecdysozoa</taxon>
        <taxon>Nematoda</taxon>
        <taxon>Chromadorea</taxon>
        <taxon>Rhabditida</taxon>
        <taxon>Rhabditina</taxon>
        <taxon>Rhabditomorpha</taxon>
        <taxon>Rhabditoidea</taxon>
        <taxon>Rhabditidae</taxon>
        <taxon>Diploscapter</taxon>
    </lineage>
</organism>
<sequence length="257" mass="28068">MDVIFQAEKRCTGSFISPKHVITAAHCFIEEKSCYKEYVYKGNISEVFTNEGYTVHYGTHCVKIRDSGKCPNYQGKSIAIKHVIIPKSYVLSNCGLGDIAIAELASEIDIAKNHLDTVCLPHANTTAAQLIVGAGFGMDPHDPYAAQKHLEAAEFCKMQFCSPTVKAGNDTFCVLERKSFMCGGDSGGAIIQNANKHSDMAVAVLSKGPDFGKWVGSVVTSTRLYAEFICHHTGVCADGIQMETDKRLYHPQPLILK</sequence>
<dbReference type="InterPro" id="IPR001254">
    <property type="entry name" value="Trypsin_dom"/>
</dbReference>
<keyword evidence="1" id="KW-1015">Disulfide bond</keyword>
<proteinExistence type="inferred from homology"/>
<dbReference type="InterPro" id="IPR001314">
    <property type="entry name" value="Peptidase_S1A"/>
</dbReference>
<evidence type="ECO:0000259" key="3">
    <source>
        <dbReference type="PROSITE" id="PS50240"/>
    </source>
</evidence>
<dbReference type="PANTHER" id="PTHR24256">
    <property type="entry name" value="TRYPTASE-RELATED"/>
    <property type="match status" value="1"/>
</dbReference>
<dbReference type="InterPro" id="IPR043504">
    <property type="entry name" value="Peptidase_S1_PA_chymotrypsin"/>
</dbReference>
<name>A0A2A2JDZ3_9BILA</name>
<accession>A0A2A2JDZ3</accession>
<dbReference type="InterPro" id="IPR051487">
    <property type="entry name" value="Ser/Thr_Proteases_Immune/Dev"/>
</dbReference>
<dbReference type="SMART" id="SM00020">
    <property type="entry name" value="Tryp_SPc"/>
    <property type="match status" value="1"/>
</dbReference>
<evidence type="ECO:0000256" key="2">
    <source>
        <dbReference type="ARBA" id="ARBA00024195"/>
    </source>
</evidence>
<dbReference type="PRINTS" id="PR00722">
    <property type="entry name" value="CHYMOTRYPSIN"/>
</dbReference>
<dbReference type="GO" id="GO:0004252">
    <property type="term" value="F:serine-type endopeptidase activity"/>
    <property type="evidence" value="ECO:0007669"/>
    <property type="project" value="InterPro"/>
</dbReference>
<dbReference type="GO" id="GO:0006508">
    <property type="term" value="P:proteolysis"/>
    <property type="evidence" value="ECO:0007669"/>
    <property type="project" value="InterPro"/>
</dbReference>
<evidence type="ECO:0000313" key="4">
    <source>
        <dbReference type="EMBL" id="PAV59877.1"/>
    </source>
</evidence>
<dbReference type="InterPro" id="IPR009003">
    <property type="entry name" value="Peptidase_S1_PA"/>
</dbReference>
<feature type="domain" description="Peptidase S1" evidence="3">
    <location>
        <begin position="1"/>
        <end position="234"/>
    </location>
</feature>